<evidence type="ECO:0000256" key="8">
    <source>
        <dbReference type="ARBA" id="ARBA00022801"/>
    </source>
</evidence>
<evidence type="ECO:0000256" key="5">
    <source>
        <dbReference type="ARBA" id="ARBA00022723"/>
    </source>
</evidence>
<dbReference type="NCBIfam" id="NF000766">
    <property type="entry name" value="PRK00049.1"/>
    <property type="match status" value="1"/>
</dbReference>
<dbReference type="InterPro" id="IPR009001">
    <property type="entry name" value="Transl_elong_EF1A/Init_IF2_C"/>
</dbReference>
<evidence type="ECO:0000313" key="14">
    <source>
        <dbReference type="Proteomes" id="UP000270296"/>
    </source>
</evidence>
<dbReference type="EC" id="3.6.5.3" evidence="3"/>
<comment type="subunit">
    <text evidence="2">Monomer.</text>
</comment>
<reference evidence="13 14" key="2">
    <citation type="submission" date="2018-11" db="EMBL/GenBank/DDBJ databases">
        <authorList>
            <consortium name="Pathogen Informatics"/>
        </authorList>
    </citation>
    <scope>NUCLEOTIDE SEQUENCE [LARGE SCALE GENOMIC DNA]</scope>
</reference>
<organism evidence="15">
    <name type="scientific">Soboliphyme baturini</name>
    <dbReference type="NCBI Taxonomy" id="241478"/>
    <lineage>
        <taxon>Eukaryota</taxon>
        <taxon>Metazoa</taxon>
        <taxon>Ecdysozoa</taxon>
        <taxon>Nematoda</taxon>
        <taxon>Enoplea</taxon>
        <taxon>Dorylaimia</taxon>
        <taxon>Dioctophymatida</taxon>
        <taxon>Dioctophymatoidea</taxon>
        <taxon>Soboliphymatidae</taxon>
        <taxon>Soboliphyme</taxon>
    </lineage>
</organism>
<dbReference type="Pfam" id="PF00009">
    <property type="entry name" value="GTP_EFTU"/>
    <property type="match status" value="1"/>
</dbReference>
<dbReference type="InterPro" id="IPR005225">
    <property type="entry name" value="Small_GTP-bd"/>
</dbReference>
<evidence type="ECO:0000313" key="15">
    <source>
        <dbReference type="WBParaSite" id="SBAD_0000960801-mRNA-1"/>
    </source>
</evidence>
<dbReference type="CDD" id="cd01884">
    <property type="entry name" value="EF_Tu"/>
    <property type="match status" value="1"/>
</dbReference>
<dbReference type="PANTHER" id="PTHR43721:SF2">
    <property type="entry name" value="ELONGATION FACTOR TU, MITOCHONDRIAL"/>
    <property type="match status" value="1"/>
</dbReference>
<keyword evidence="10" id="KW-0648">Protein biosynthesis</keyword>
<dbReference type="InterPro" id="IPR000795">
    <property type="entry name" value="T_Tr_GTP-bd_dom"/>
</dbReference>
<keyword evidence="14" id="KW-1185">Reference proteome</keyword>
<dbReference type="InterPro" id="IPR004160">
    <property type="entry name" value="Transl_elong_EFTu/EF1A_C"/>
</dbReference>
<keyword evidence="5" id="KW-0479">Metal-binding</keyword>
<evidence type="ECO:0000259" key="12">
    <source>
        <dbReference type="PROSITE" id="PS51722"/>
    </source>
</evidence>
<sequence length="444" mass="48707">MTCLNVVVNCSSLSLEYSVLQLPRLTSKHSLASVSSEKVKNHFNVGTIGHIDHGKTTLTSAITRVLAKSGGSKYVPFEDIDKAPEERARGITISIAHIGYESSMRHYAHTDCPGHRDFIKNMICGASQMDAAILVMDASEGVMPQTREHLMLAKQFGVDKIVVFVNKAETADAEMLDLVQIEIRETLSEYGFDGNETPLICGSALLALHDDQSEFGEQSIRKLIDALDKLDEPQRAIDAPLLMPISSSVSITGRGTVIIGTLEQGMLKKGDKVELVGSGKVLTTTVSDIHVFKKSVPEVKAGDHVGVLCRKIPADNVHRGMWLVAPHSVQLYNHFAGQGYFFTEAECGCRFPAIRTGFTQKLMCTTWHQTSRLILDKSKDMVMQGDHFALSVVMQRPMPLKEGLHFTILEGTSTMISGKVTKLLPTIKNILSLKDLKTIRTSSS</sequence>
<protein>
    <recommendedName>
        <fullName evidence="3">protein-synthesizing GTPase</fullName>
        <ecNumber evidence="3">3.6.5.3</ecNumber>
    </recommendedName>
</protein>
<evidence type="ECO:0000256" key="7">
    <source>
        <dbReference type="ARBA" id="ARBA00022768"/>
    </source>
</evidence>
<dbReference type="FunFam" id="2.40.30.10:FF:000085">
    <property type="entry name" value="Elongation factor Tu"/>
    <property type="match status" value="1"/>
</dbReference>
<evidence type="ECO:0000256" key="6">
    <source>
        <dbReference type="ARBA" id="ARBA00022741"/>
    </source>
</evidence>
<keyword evidence="11" id="KW-0342">GTP-binding</keyword>
<evidence type="ECO:0000256" key="3">
    <source>
        <dbReference type="ARBA" id="ARBA00011986"/>
    </source>
</evidence>
<dbReference type="GO" id="GO:0003924">
    <property type="term" value="F:GTPase activity"/>
    <property type="evidence" value="ECO:0007669"/>
    <property type="project" value="InterPro"/>
</dbReference>
<dbReference type="SUPFAM" id="SSF52540">
    <property type="entry name" value="P-loop containing nucleoside triphosphate hydrolases"/>
    <property type="match status" value="1"/>
</dbReference>
<evidence type="ECO:0000256" key="11">
    <source>
        <dbReference type="ARBA" id="ARBA00023134"/>
    </source>
</evidence>
<feature type="domain" description="Tr-type G" evidence="12">
    <location>
        <begin position="40"/>
        <end position="235"/>
    </location>
</feature>
<dbReference type="WBParaSite" id="SBAD_0000960801-mRNA-1">
    <property type="protein sequence ID" value="SBAD_0000960801-mRNA-1"/>
    <property type="gene ID" value="SBAD_0000960801"/>
</dbReference>
<dbReference type="Pfam" id="PF03144">
    <property type="entry name" value="GTP_EFTU_D2"/>
    <property type="match status" value="1"/>
</dbReference>
<keyword evidence="8" id="KW-0378">Hydrolase</keyword>
<evidence type="ECO:0000313" key="13">
    <source>
        <dbReference type="EMBL" id="VDP22268.1"/>
    </source>
</evidence>
<dbReference type="Gene3D" id="3.40.50.300">
    <property type="entry name" value="P-loop containing nucleotide triphosphate hydrolases"/>
    <property type="match status" value="1"/>
</dbReference>
<name>A0A183J079_9BILA</name>
<keyword evidence="4" id="KW-0963">Cytoplasm</keyword>
<keyword evidence="9" id="KW-0460">Magnesium</keyword>
<dbReference type="Pfam" id="PF03143">
    <property type="entry name" value="GTP_EFTU_D3"/>
    <property type="match status" value="1"/>
</dbReference>
<dbReference type="GO" id="GO:0005525">
    <property type="term" value="F:GTP binding"/>
    <property type="evidence" value="ECO:0007669"/>
    <property type="project" value="UniProtKB-KW"/>
</dbReference>
<evidence type="ECO:0000256" key="1">
    <source>
        <dbReference type="ARBA" id="ARBA00007249"/>
    </source>
</evidence>
<keyword evidence="7" id="KW-0251">Elongation factor</keyword>
<dbReference type="InterPro" id="IPR027417">
    <property type="entry name" value="P-loop_NTPase"/>
</dbReference>
<dbReference type="NCBIfam" id="TIGR00231">
    <property type="entry name" value="small_GTP"/>
    <property type="match status" value="1"/>
</dbReference>
<dbReference type="InterPro" id="IPR041709">
    <property type="entry name" value="EF-Tu_GTP-bd"/>
</dbReference>
<evidence type="ECO:0000256" key="10">
    <source>
        <dbReference type="ARBA" id="ARBA00022917"/>
    </source>
</evidence>
<dbReference type="SUPFAM" id="SSF50465">
    <property type="entry name" value="EF-Tu/eEF-1alpha/eIF2-gamma C-terminal domain"/>
    <property type="match status" value="1"/>
</dbReference>
<keyword evidence="6" id="KW-0547">Nucleotide-binding</keyword>
<dbReference type="GO" id="GO:0070125">
    <property type="term" value="P:mitochondrial translational elongation"/>
    <property type="evidence" value="ECO:0007669"/>
    <property type="project" value="TreeGrafter"/>
</dbReference>
<dbReference type="Gene3D" id="2.40.30.10">
    <property type="entry name" value="Translation factors"/>
    <property type="match status" value="2"/>
</dbReference>
<evidence type="ECO:0000256" key="4">
    <source>
        <dbReference type="ARBA" id="ARBA00022490"/>
    </source>
</evidence>
<evidence type="ECO:0000256" key="2">
    <source>
        <dbReference type="ARBA" id="ARBA00011245"/>
    </source>
</evidence>
<dbReference type="FunFam" id="3.40.50.300:FF:000576">
    <property type="entry name" value="Elongation factor Tu"/>
    <property type="match status" value="1"/>
</dbReference>
<dbReference type="InterPro" id="IPR004161">
    <property type="entry name" value="EFTu-like_2"/>
</dbReference>
<dbReference type="GO" id="GO:0005739">
    <property type="term" value="C:mitochondrion"/>
    <property type="evidence" value="ECO:0007669"/>
    <property type="project" value="TreeGrafter"/>
</dbReference>
<dbReference type="GO" id="GO:0046872">
    <property type="term" value="F:metal ion binding"/>
    <property type="evidence" value="ECO:0007669"/>
    <property type="project" value="UniProtKB-KW"/>
</dbReference>
<dbReference type="InterPro" id="IPR009000">
    <property type="entry name" value="Transl_B-barrel_sf"/>
</dbReference>
<dbReference type="PANTHER" id="PTHR43721">
    <property type="entry name" value="ELONGATION FACTOR TU-RELATED"/>
    <property type="match status" value="1"/>
</dbReference>
<reference evidence="15" key="1">
    <citation type="submission" date="2016-06" db="UniProtKB">
        <authorList>
            <consortium name="WormBaseParasite"/>
        </authorList>
    </citation>
    <scope>IDENTIFICATION</scope>
</reference>
<gene>
    <name evidence="13" type="ORF">SBAD_LOCUS9277</name>
</gene>
<dbReference type="Proteomes" id="UP000270296">
    <property type="component" value="Unassembled WGS sequence"/>
</dbReference>
<comment type="similarity">
    <text evidence="1">Belongs to the TRAFAC class translation factor GTPase superfamily. Classic translation factor GTPase family. EF-Tu/EF-1A subfamily.</text>
</comment>
<dbReference type="PROSITE" id="PS00301">
    <property type="entry name" value="G_TR_1"/>
    <property type="match status" value="1"/>
</dbReference>
<accession>A0A183J079</accession>
<dbReference type="OrthoDB" id="2067at2759"/>
<dbReference type="EMBL" id="UZAM01012526">
    <property type="protein sequence ID" value="VDP22268.1"/>
    <property type="molecule type" value="Genomic_DNA"/>
</dbReference>
<dbReference type="InterPro" id="IPR050055">
    <property type="entry name" value="EF-Tu_GTPase"/>
</dbReference>
<dbReference type="SUPFAM" id="SSF50447">
    <property type="entry name" value="Translation proteins"/>
    <property type="match status" value="1"/>
</dbReference>
<dbReference type="PROSITE" id="PS51722">
    <property type="entry name" value="G_TR_2"/>
    <property type="match status" value="1"/>
</dbReference>
<dbReference type="InterPro" id="IPR031157">
    <property type="entry name" value="G_TR_CS"/>
</dbReference>
<proteinExistence type="inferred from homology"/>
<dbReference type="PRINTS" id="PR00315">
    <property type="entry name" value="ELONGATNFCT"/>
</dbReference>
<dbReference type="AlphaFoldDB" id="A0A183J079"/>
<dbReference type="GO" id="GO:0003746">
    <property type="term" value="F:translation elongation factor activity"/>
    <property type="evidence" value="ECO:0007669"/>
    <property type="project" value="UniProtKB-KW"/>
</dbReference>
<evidence type="ECO:0000256" key="9">
    <source>
        <dbReference type="ARBA" id="ARBA00022842"/>
    </source>
</evidence>